<sequence length="194" mass="21345">MDALTFLRTDHESVLGMLESLERGRGTGEAEVKARGDLVTSLVMAESQHEAIEEQFFWPAVRRALPDGDELADRAVSQEDSAKELLQQLEDFGAGSREFEEALDRFIPAARAHIEFEQSQVWPRLSEAQSPAELEQLGNKMQAAKRFAPTRPHPGTPSKPAALKSAGMLAALLDKVRDVVTGRRAHQPPTPPPT</sequence>
<dbReference type="RefSeq" id="WP_062963867.1">
    <property type="nucleotide sequence ID" value="NZ_JAJFOE010000001.1"/>
</dbReference>
<reference evidence="2 3" key="1">
    <citation type="submission" date="2018-06" db="EMBL/GenBank/DDBJ databases">
        <authorList>
            <consortium name="Pathogen Informatics"/>
            <person name="Doyle S."/>
        </authorList>
    </citation>
    <scope>NUCLEOTIDE SEQUENCE [LARGE SCALE GENOMIC DNA]</scope>
    <source>
        <strain evidence="2 3">NCTC13184</strain>
    </source>
</reference>
<name>A0A378WYN6_9NOCA</name>
<dbReference type="PANTHER" id="PTHR35585">
    <property type="entry name" value="HHE DOMAIN PROTEIN (AFU_ORTHOLOGUE AFUA_4G00730)"/>
    <property type="match status" value="1"/>
</dbReference>
<evidence type="ECO:0000313" key="2">
    <source>
        <dbReference type="EMBL" id="SUA45992.1"/>
    </source>
</evidence>
<dbReference type="AlphaFoldDB" id="A0A378WYN6"/>
<dbReference type="Gene3D" id="1.20.120.520">
    <property type="entry name" value="nmb1532 protein domain like"/>
    <property type="match status" value="1"/>
</dbReference>
<dbReference type="Pfam" id="PF01814">
    <property type="entry name" value="Hemerythrin"/>
    <property type="match status" value="1"/>
</dbReference>
<dbReference type="Proteomes" id="UP000255082">
    <property type="component" value="Unassembled WGS sequence"/>
</dbReference>
<protein>
    <submittedName>
        <fullName evidence="2">Uncharacterized conserved protein</fullName>
    </submittedName>
</protein>
<dbReference type="EMBL" id="UGRU01000001">
    <property type="protein sequence ID" value="SUA45992.1"/>
    <property type="molecule type" value="Genomic_DNA"/>
</dbReference>
<gene>
    <name evidence="2" type="ORF">NCTC13184_04516</name>
</gene>
<dbReference type="CDD" id="cd12108">
    <property type="entry name" value="Hr-like"/>
    <property type="match status" value="1"/>
</dbReference>
<dbReference type="InterPro" id="IPR012312">
    <property type="entry name" value="Hemerythrin-like"/>
</dbReference>
<evidence type="ECO:0000259" key="1">
    <source>
        <dbReference type="Pfam" id="PF01814"/>
    </source>
</evidence>
<dbReference type="PANTHER" id="PTHR35585:SF1">
    <property type="entry name" value="HHE DOMAIN PROTEIN (AFU_ORTHOLOGUE AFUA_4G00730)"/>
    <property type="match status" value="1"/>
</dbReference>
<organism evidence="2 3">
    <name type="scientific">Nocardia africana</name>
    <dbReference type="NCBI Taxonomy" id="134964"/>
    <lineage>
        <taxon>Bacteria</taxon>
        <taxon>Bacillati</taxon>
        <taxon>Actinomycetota</taxon>
        <taxon>Actinomycetes</taxon>
        <taxon>Mycobacteriales</taxon>
        <taxon>Nocardiaceae</taxon>
        <taxon>Nocardia</taxon>
    </lineage>
</organism>
<feature type="domain" description="Hemerythrin-like" evidence="1">
    <location>
        <begin position="3"/>
        <end position="124"/>
    </location>
</feature>
<proteinExistence type="predicted"/>
<dbReference type="OrthoDB" id="9793637at2"/>
<evidence type="ECO:0000313" key="3">
    <source>
        <dbReference type="Proteomes" id="UP000255082"/>
    </source>
</evidence>
<accession>A0A378WYN6</accession>